<keyword evidence="2" id="KW-0732">Signal</keyword>
<feature type="compositionally biased region" description="Pro residues" evidence="1">
    <location>
        <begin position="452"/>
        <end position="461"/>
    </location>
</feature>
<dbReference type="EMBL" id="JABWGN010000013">
    <property type="protein sequence ID" value="NUW35971.1"/>
    <property type="molecule type" value="Genomic_DNA"/>
</dbReference>
<feature type="signal peptide" evidence="2">
    <location>
        <begin position="1"/>
        <end position="26"/>
    </location>
</feature>
<dbReference type="SUPFAM" id="SSF50969">
    <property type="entry name" value="YVTN repeat-like/Quinoprotein amine dehydrogenase"/>
    <property type="match status" value="1"/>
</dbReference>
<reference evidence="3 4" key="1">
    <citation type="submission" date="2020-06" db="EMBL/GenBank/DDBJ databases">
        <title>Nonomuraea sp. SMC257, a novel actinomycete isolated from soil.</title>
        <authorList>
            <person name="Chanama M."/>
        </authorList>
    </citation>
    <scope>NUCLEOTIDE SEQUENCE [LARGE SCALE GENOMIC DNA]</scope>
    <source>
        <strain evidence="3 4">SMC257</strain>
    </source>
</reference>
<feature type="region of interest" description="Disordered" evidence="1">
    <location>
        <begin position="449"/>
        <end position="484"/>
    </location>
</feature>
<gene>
    <name evidence="3" type="ORF">HTZ77_31810</name>
</gene>
<dbReference type="AlphaFoldDB" id="A0A7Y6M6U2"/>
<evidence type="ECO:0000256" key="1">
    <source>
        <dbReference type="SAM" id="MobiDB-lite"/>
    </source>
</evidence>
<dbReference type="Proteomes" id="UP000586042">
    <property type="component" value="Unassembled WGS sequence"/>
</dbReference>
<dbReference type="RefSeq" id="WP_175593420.1">
    <property type="nucleotide sequence ID" value="NZ_JABWGN010000013.1"/>
</dbReference>
<organism evidence="3 4">
    <name type="scientific">Nonomuraea montanisoli</name>
    <dbReference type="NCBI Taxonomy" id="2741721"/>
    <lineage>
        <taxon>Bacteria</taxon>
        <taxon>Bacillati</taxon>
        <taxon>Actinomycetota</taxon>
        <taxon>Actinomycetes</taxon>
        <taxon>Streptosporangiales</taxon>
        <taxon>Streptosporangiaceae</taxon>
        <taxon>Nonomuraea</taxon>
    </lineage>
</organism>
<evidence type="ECO:0000313" key="4">
    <source>
        <dbReference type="Proteomes" id="UP000586042"/>
    </source>
</evidence>
<feature type="chain" id="PRO_5039006580" evidence="2">
    <location>
        <begin position="27"/>
        <end position="599"/>
    </location>
</feature>
<dbReference type="InterPro" id="IPR011044">
    <property type="entry name" value="Quino_amine_DH_bsu"/>
</dbReference>
<comment type="caution">
    <text evidence="3">The sequence shown here is derived from an EMBL/GenBank/DDBJ whole genome shotgun (WGS) entry which is preliminary data.</text>
</comment>
<proteinExistence type="predicted"/>
<feature type="compositionally biased region" description="Low complexity" evidence="1">
    <location>
        <begin position="462"/>
        <end position="484"/>
    </location>
</feature>
<name>A0A7Y6M6U2_9ACTN</name>
<keyword evidence="4" id="KW-1185">Reference proteome</keyword>
<protein>
    <submittedName>
        <fullName evidence="3">PQQ-binding-like beta-propeller repeat protein</fullName>
    </submittedName>
</protein>
<evidence type="ECO:0000256" key="2">
    <source>
        <dbReference type="SAM" id="SignalP"/>
    </source>
</evidence>
<sequence length="599" mass="61054">MLSARAVAASLAAALAVCLAPASDSADGTRRAVGWRAVWSTTLTQGPGGLWRDPVAEYVAGASEGVVALGLGRGPVVVMDAGTGLIRSRIRPKGSGNARRIWVAGDTLVVQRGATSDYGAESYLAAYDLPTAAPLWVTYVAGDEEHAEVTPRGVAIARPSRLDLYDLRRGTSAGGVPVRPGCATSIAAAGAAVALLSGCPGEALRLSAIDPATGRPRWERALPYTTPPGDRAEKGMATEVQGAADGSVLVRINQTSLLYAPDGRPLPGVLSPAPEARVVTTGGVLAHSFAPAAPDGRPESVVTQEFDPGGRRLLRTRRTGAAGPLFADGRTFVAMDVMGRTLGLTWPLPAHLTSVDAVTGETADLPLPVPHAMAELVGVAGGLAFVLGPVPETLGGDGPAARVTAYRLVREERPRAAPLGAVAASRWPDACRLLTAADLAPLGGGHRAFPRTPGPRLPRPPGAADTAGTTGTAGTAGTTGTAGTAAPGQVACDWIPSADDGTVVFVSVEWVAPSAREARELFAAETARLKADAGVRALPGGEPDVHFHGLGTPAGTQFHALVVAGPVVARLMTRSEAAVRLLGPRLRDNLRAATSAGPP</sequence>
<accession>A0A7Y6M6U2</accession>
<evidence type="ECO:0000313" key="3">
    <source>
        <dbReference type="EMBL" id="NUW35971.1"/>
    </source>
</evidence>